<evidence type="ECO:0000313" key="2">
    <source>
        <dbReference type="Proteomes" id="UP001385951"/>
    </source>
</evidence>
<sequence>MLRRVRDCVWCAHKEEERKRAISNRFPQWVPVHSSAIYGDLGNIRVIVVDVTSYVLNLTEQHRSSSLGERIKLMRWRLGIPNLGSRCQFVSERFFAPVDTLPVPT</sequence>
<protein>
    <submittedName>
        <fullName evidence="1">Uncharacterized protein</fullName>
    </submittedName>
</protein>
<dbReference type="AlphaFoldDB" id="A0AAW0FP11"/>
<dbReference type="Proteomes" id="UP001385951">
    <property type="component" value="Unassembled WGS sequence"/>
</dbReference>
<keyword evidence="2" id="KW-1185">Reference proteome</keyword>
<reference evidence="1 2" key="1">
    <citation type="submission" date="2022-09" db="EMBL/GenBank/DDBJ databases">
        <authorList>
            <person name="Palmer J.M."/>
        </authorList>
    </citation>
    <scope>NUCLEOTIDE SEQUENCE [LARGE SCALE GENOMIC DNA]</scope>
    <source>
        <strain evidence="1 2">DSM 7382</strain>
    </source>
</reference>
<dbReference type="EMBL" id="JASBNA010000036">
    <property type="protein sequence ID" value="KAK7682431.1"/>
    <property type="molecule type" value="Genomic_DNA"/>
</dbReference>
<accession>A0AAW0FP11</accession>
<name>A0AAW0FP11_9APHY</name>
<evidence type="ECO:0000313" key="1">
    <source>
        <dbReference type="EMBL" id="KAK7682431.1"/>
    </source>
</evidence>
<proteinExistence type="predicted"/>
<gene>
    <name evidence="1" type="ORF">QCA50_014636</name>
</gene>
<comment type="caution">
    <text evidence="1">The sequence shown here is derived from an EMBL/GenBank/DDBJ whole genome shotgun (WGS) entry which is preliminary data.</text>
</comment>
<organism evidence="1 2">
    <name type="scientific">Cerrena zonata</name>
    <dbReference type="NCBI Taxonomy" id="2478898"/>
    <lineage>
        <taxon>Eukaryota</taxon>
        <taxon>Fungi</taxon>
        <taxon>Dikarya</taxon>
        <taxon>Basidiomycota</taxon>
        <taxon>Agaricomycotina</taxon>
        <taxon>Agaricomycetes</taxon>
        <taxon>Polyporales</taxon>
        <taxon>Cerrenaceae</taxon>
        <taxon>Cerrena</taxon>
    </lineage>
</organism>